<keyword evidence="7" id="KW-1185">Reference proteome</keyword>
<organism evidence="6 7">
    <name type="scientific">Solibacillus merdavium</name>
    <dbReference type="NCBI Taxonomy" id="2762218"/>
    <lineage>
        <taxon>Bacteria</taxon>
        <taxon>Bacillati</taxon>
        <taxon>Bacillota</taxon>
        <taxon>Bacilli</taxon>
        <taxon>Bacillales</taxon>
        <taxon>Caryophanaceae</taxon>
        <taxon>Solibacillus</taxon>
    </lineage>
</organism>
<keyword evidence="2" id="KW-0731">Sigma factor</keyword>
<keyword evidence="3" id="KW-0238">DNA-binding</keyword>
<evidence type="ECO:0000313" key="7">
    <source>
        <dbReference type="Proteomes" id="UP000600565"/>
    </source>
</evidence>
<gene>
    <name evidence="6" type="ORF">H9632_17970</name>
</gene>
<dbReference type="RefSeq" id="WP_191705433.1">
    <property type="nucleotide sequence ID" value="NZ_JACSPW010000027.1"/>
</dbReference>
<evidence type="ECO:0000256" key="4">
    <source>
        <dbReference type="ARBA" id="ARBA00023163"/>
    </source>
</evidence>
<reference evidence="6 7" key="1">
    <citation type="submission" date="2020-08" db="EMBL/GenBank/DDBJ databases">
        <title>A Genomic Blueprint of the Chicken Gut Microbiome.</title>
        <authorList>
            <person name="Gilroy R."/>
            <person name="Ravi A."/>
            <person name="Getino M."/>
            <person name="Pursley I."/>
            <person name="Horton D.L."/>
            <person name="Alikhan N.-F."/>
            <person name="Baker D."/>
            <person name="Gharbi K."/>
            <person name="Hall N."/>
            <person name="Watson M."/>
            <person name="Adriaenssens E.M."/>
            <person name="Foster-Nyarko E."/>
            <person name="Jarju S."/>
            <person name="Secka A."/>
            <person name="Antonio M."/>
            <person name="Oren A."/>
            <person name="Chaudhuri R."/>
            <person name="La Ragione R.M."/>
            <person name="Hildebrand F."/>
            <person name="Pallen M.J."/>
        </authorList>
    </citation>
    <scope>NUCLEOTIDE SEQUENCE [LARGE SCALE GENOMIC DNA]</scope>
    <source>
        <strain evidence="6 7">Sa1YVA6</strain>
    </source>
</reference>
<comment type="caution">
    <text evidence="6">The sequence shown here is derived from an EMBL/GenBank/DDBJ whole genome shotgun (WGS) entry which is preliminary data.</text>
</comment>
<proteinExistence type="predicted"/>
<dbReference type="InterPro" id="IPR014284">
    <property type="entry name" value="RNA_pol_sigma-70_dom"/>
</dbReference>
<dbReference type="NCBIfam" id="TIGR02937">
    <property type="entry name" value="sigma70-ECF"/>
    <property type="match status" value="1"/>
</dbReference>
<dbReference type="Proteomes" id="UP000600565">
    <property type="component" value="Unassembled WGS sequence"/>
</dbReference>
<protein>
    <submittedName>
        <fullName evidence="6">RNA polymerase sigma factor</fullName>
    </submittedName>
</protein>
<evidence type="ECO:0000259" key="5">
    <source>
        <dbReference type="Pfam" id="PF04542"/>
    </source>
</evidence>
<dbReference type="InterPro" id="IPR013325">
    <property type="entry name" value="RNA_pol_sigma_r2"/>
</dbReference>
<evidence type="ECO:0000313" key="6">
    <source>
        <dbReference type="EMBL" id="MBD8034951.1"/>
    </source>
</evidence>
<evidence type="ECO:0000256" key="3">
    <source>
        <dbReference type="ARBA" id="ARBA00023125"/>
    </source>
</evidence>
<feature type="domain" description="RNA polymerase sigma-70 region 2" evidence="5">
    <location>
        <begin position="6"/>
        <end position="72"/>
    </location>
</feature>
<dbReference type="SUPFAM" id="SSF88946">
    <property type="entry name" value="Sigma2 domain of RNA polymerase sigma factors"/>
    <property type="match status" value="1"/>
</dbReference>
<dbReference type="Gene3D" id="1.10.1740.10">
    <property type="match status" value="1"/>
</dbReference>
<dbReference type="PANTHER" id="PTHR43133:SF8">
    <property type="entry name" value="RNA POLYMERASE SIGMA FACTOR HI_1459-RELATED"/>
    <property type="match status" value="1"/>
</dbReference>
<dbReference type="EMBL" id="JACSPW010000027">
    <property type="protein sequence ID" value="MBD8034951.1"/>
    <property type="molecule type" value="Genomic_DNA"/>
</dbReference>
<evidence type="ECO:0000256" key="2">
    <source>
        <dbReference type="ARBA" id="ARBA00023082"/>
    </source>
</evidence>
<name>A0ABR8XSP2_9BACL</name>
<dbReference type="InterPro" id="IPR007627">
    <property type="entry name" value="RNA_pol_sigma70_r2"/>
</dbReference>
<dbReference type="InterPro" id="IPR039425">
    <property type="entry name" value="RNA_pol_sigma-70-like"/>
</dbReference>
<sequence>MTWEELYLKYSDAIHNYILLLVGNHEVAEDLTHNTFVKVKYSLNHFRGESSKKTWLFSVARNTTYDFLRRKKIIQFIPFMSSGFGHI</sequence>
<accession>A0ABR8XSP2</accession>
<dbReference type="PANTHER" id="PTHR43133">
    <property type="entry name" value="RNA POLYMERASE ECF-TYPE SIGMA FACTO"/>
    <property type="match status" value="1"/>
</dbReference>
<dbReference type="Pfam" id="PF04542">
    <property type="entry name" value="Sigma70_r2"/>
    <property type="match status" value="1"/>
</dbReference>
<keyword evidence="1" id="KW-0805">Transcription regulation</keyword>
<evidence type="ECO:0000256" key="1">
    <source>
        <dbReference type="ARBA" id="ARBA00023015"/>
    </source>
</evidence>
<keyword evidence="4" id="KW-0804">Transcription</keyword>